<dbReference type="Gene3D" id="3.40.50.300">
    <property type="entry name" value="P-loop containing nucleotide triphosphate hydrolases"/>
    <property type="match status" value="2"/>
</dbReference>
<accession>R4XH30</accession>
<feature type="domain" description="Helicase ATP-binding" evidence="7">
    <location>
        <begin position="468"/>
        <end position="626"/>
    </location>
</feature>
<dbReference type="EMBL" id="CAHR02000453">
    <property type="protein sequence ID" value="CCG85101.1"/>
    <property type="molecule type" value="Genomic_DNA"/>
</dbReference>
<reference evidence="9 10" key="1">
    <citation type="journal article" date="2013" name="MBio">
        <title>Genome sequencing of the plant pathogen Taphrina deformans, the causal agent of peach leaf curl.</title>
        <authorList>
            <person name="Cisse O.H."/>
            <person name="Almeida J.M.G.C.F."/>
            <person name="Fonseca A."/>
            <person name="Kumar A.A."/>
            <person name="Salojaervi J."/>
            <person name="Overmyer K."/>
            <person name="Hauser P.M."/>
            <person name="Pagni M."/>
        </authorList>
    </citation>
    <scope>NUCLEOTIDE SEQUENCE [LARGE SCALE GENOMIC DNA]</scope>
    <source>
        <strain evidence="10">PYCC 5710 / ATCC 11124 / CBS 356.35 / IMI 108563 / JCM 9778 / NBRC 8474</strain>
    </source>
</reference>
<keyword evidence="3" id="KW-0067">ATP-binding</keyword>
<protein>
    <recommendedName>
        <fullName evidence="5">DNA 3'-5' helicase</fullName>
        <ecNumber evidence="5">5.6.2.4</ecNumber>
    </recommendedName>
</protein>
<dbReference type="SMART" id="SM00487">
    <property type="entry name" value="DEXDc"/>
    <property type="match status" value="1"/>
</dbReference>
<dbReference type="SUPFAM" id="SSF52540">
    <property type="entry name" value="P-loop containing nucleoside triphosphate hydrolases"/>
    <property type="match status" value="1"/>
</dbReference>
<dbReference type="STRING" id="1097556.R4XH30"/>
<evidence type="ECO:0000313" key="10">
    <source>
        <dbReference type="Proteomes" id="UP000013776"/>
    </source>
</evidence>
<comment type="caution">
    <text evidence="9">The sequence shown here is derived from an EMBL/GenBank/DDBJ whole genome shotgun (WGS) entry which is preliminary data.</text>
</comment>
<evidence type="ECO:0000256" key="6">
    <source>
        <dbReference type="SAM" id="MobiDB-lite"/>
    </source>
</evidence>
<feature type="region of interest" description="Disordered" evidence="6">
    <location>
        <begin position="853"/>
        <end position="883"/>
    </location>
</feature>
<dbReference type="GO" id="GO:0005694">
    <property type="term" value="C:chromosome"/>
    <property type="evidence" value="ECO:0007669"/>
    <property type="project" value="TreeGrafter"/>
</dbReference>
<dbReference type="GO" id="GO:0000724">
    <property type="term" value="P:double-strand break repair via homologous recombination"/>
    <property type="evidence" value="ECO:0007669"/>
    <property type="project" value="TreeGrafter"/>
</dbReference>
<dbReference type="EC" id="5.6.2.4" evidence="5"/>
<dbReference type="GO" id="GO:0043138">
    <property type="term" value="F:3'-5' DNA helicase activity"/>
    <property type="evidence" value="ECO:0007669"/>
    <property type="project" value="UniProtKB-EC"/>
</dbReference>
<comment type="similarity">
    <text evidence="1">Belongs to the helicase family. RecQ subfamily.</text>
</comment>
<evidence type="ECO:0000256" key="2">
    <source>
        <dbReference type="ARBA" id="ARBA00022741"/>
    </source>
</evidence>
<dbReference type="GO" id="GO:0003676">
    <property type="term" value="F:nucleic acid binding"/>
    <property type="evidence" value="ECO:0007669"/>
    <property type="project" value="InterPro"/>
</dbReference>
<dbReference type="InterPro" id="IPR027417">
    <property type="entry name" value="P-loop_NTPase"/>
</dbReference>
<gene>
    <name evidence="9" type="ORF">TAPDE_005696</name>
</gene>
<feature type="domain" description="Helicase C-terminal" evidence="8">
    <location>
        <begin position="654"/>
        <end position="822"/>
    </location>
</feature>
<dbReference type="Proteomes" id="UP000013776">
    <property type="component" value="Unassembled WGS sequence"/>
</dbReference>
<dbReference type="Pfam" id="PF00270">
    <property type="entry name" value="DEAD"/>
    <property type="match status" value="1"/>
</dbReference>
<organism evidence="9 10">
    <name type="scientific">Taphrina deformans (strain PYCC 5710 / ATCC 11124 / CBS 356.35 / IMI 108563 / JCM 9778 / NBRC 8474)</name>
    <name type="common">Peach leaf curl fungus</name>
    <name type="synonym">Lalaria deformans</name>
    <dbReference type="NCBI Taxonomy" id="1097556"/>
    <lineage>
        <taxon>Eukaryota</taxon>
        <taxon>Fungi</taxon>
        <taxon>Dikarya</taxon>
        <taxon>Ascomycota</taxon>
        <taxon>Taphrinomycotina</taxon>
        <taxon>Taphrinomycetes</taxon>
        <taxon>Taphrinales</taxon>
        <taxon>Taphrinaceae</taxon>
        <taxon>Taphrina</taxon>
    </lineage>
</organism>
<evidence type="ECO:0000259" key="8">
    <source>
        <dbReference type="PROSITE" id="PS51194"/>
    </source>
</evidence>
<dbReference type="eggNOG" id="KOG0351">
    <property type="taxonomic scope" value="Eukaryota"/>
</dbReference>
<evidence type="ECO:0000256" key="3">
    <source>
        <dbReference type="ARBA" id="ARBA00022840"/>
    </source>
</evidence>
<dbReference type="InterPro" id="IPR001650">
    <property type="entry name" value="Helicase_C-like"/>
</dbReference>
<dbReference type="GO" id="GO:0009378">
    <property type="term" value="F:four-way junction helicase activity"/>
    <property type="evidence" value="ECO:0007669"/>
    <property type="project" value="TreeGrafter"/>
</dbReference>
<comment type="catalytic activity">
    <reaction evidence="4">
        <text>Couples ATP hydrolysis with the unwinding of duplex DNA by translocating in the 3'-5' direction.</text>
        <dbReference type="EC" id="5.6.2.4"/>
    </reaction>
</comment>
<proteinExistence type="inferred from homology"/>
<name>R4XH30_TAPDE</name>
<evidence type="ECO:0000256" key="5">
    <source>
        <dbReference type="ARBA" id="ARBA00034808"/>
    </source>
</evidence>
<dbReference type="VEuPathDB" id="FungiDB:TAPDE_005696"/>
<dbReference type="PANTHER" id="PTHR13710:SF154">
    <property type="entry name" value="RECQ HELICASE, PUTATIVE (AFU_ORTHOLOGUE AFUA_6G14720)-RELATED"/>
    <property type="match status" value="1"/>
</dbReference>
<dbReference type="SMART" id="SM00490">
    <property type="entry name" value="HELICc"/>
    <property type="match status" value="1"/>
</dbReference>
<dbReference type="OrthoDB" id="2608216at2759"/>
<dbReference type="PROSITE" id="PS51192">
    <property type="entry name" value="HELICASE_ATP_BIND_1"/>
    <property type="match status" value="1"/>
</dbReference>
<dbReference type="Pfam" id="PF00271">
    <property type="entry name" value="Helicase_C"/>
    <property type="match status" value="1"/>
</dbReference>
<evidence type="ECO:0000256" key="4">
    <source>
        <dbReference type="ARBA" id="ARBA00034617"/>
    </source>
</evidence>
<evidence type="ECO:0000256" key="1">
    <source>
        <dbReference type="ARBA" id="ARBA00005446"/>
    </source>
</evidence>
<dbReference type="InterPro" id="IPR011545">
    <property type="entry name" value="DEAD/DEAH_box_helicase_dom"/>
</dbReference>
<dbReference type="InterPro" id="IPR014001">
    <property type="entry name" value="Helicase_ATP-bd"/>
</dbReference>
<evidence type="ECO:0000259" key="7">
    <source>
        <dbReference type="PROSITE" id="PS51192"/>
    </source>
</evidence>
<keyword evidence="10" id="KW-1185">Reference proteome</keyword>
<sequence>MTGSARKGPDENLADLSAQWLNPKRSTSVGLMLHWRLYLFSVSKSEVSTQEATWSLDQTRITYRGTCISMEEITKLYNGTYERARAILDRDLLLGMDHLPRMQASKLKDSSHIKSTGWWFGKHEENSDLLHGADRSVMDFILSKQELYDQFVDQDGSWRAQAARLYETHLQEFLECMVVLAQLLPPLRGTEILSLTWKNTASLRGILLQYEQVMLLTTYHKSMSTMGRTKTNARFLLPSKVGGLLLDYLVYALPFRSHLEYAVYHRQPCPYLWNKAGKIWPSEHVTRSLKKACSRSEVQELTESSWRQMSSAIIKCKFDLGSIDALDPSNSNPYSLEESETASTLISLSNHSAGTHQRAYANTTGLRHAGAWDGLISASYSACASWSDFFRFGSVGKAETVKEESGVESRKRSASTLQVEEEQPIRKRLALSRPAPKPDSAQLLEEARRMYGDPDLKWRSPEQESALLAIVAGDVEVMAILPTGAGKSLLFQLPCALAGARVTVLVVPLVAVKLDLILRSTALGIDCEEWRPGSESRARLVVMSVESAVSESGRSYLLDLVTKGELARVVIDECHLIITASSYRKAFDELHLLRLLGDVQFVYLTATLPPSMKDRLIKAHSLTRLNLIRSNTRRPAIEYSIRRLQTSPTSFLTSLSALIPDVWGKSERDGSDQAMLFVRSRRTAEQLAGLLSCHYYHSGTEDKARIINAWKAGLRGPFIVGTSGLGTGLDYASVRLVVHVEEPYSLIDFAQESGRAGRAGRDGQKAESLIVILAGGGSQPAPPQSDLEDFSAMREFISTTGCRRAVLSRYMDGLEEVPSCLASEVPCQGCSAKEAPKAPDAYVRHVHAPVTPTQVDTRRSRVVPPTPITPTTQAQGPDSSRSRHLATLRKDDLLEDQYRQGLDVLVDQCVLCRVTGSASFVHTFATCQSEYCQDYMRARGMTLSNTRKQWLPPYVVCFKCYHPQELCNVLSLGPGSVKPPCVSPDQVMQCVFGYYQTVVGCACLLRMAGNGFATPVEALTWLGQAAKLGQMTCIKANLVLLHLIQSL</sequence>
<feature type="region of interest" description="Disordered" evidence="6">
    <location>
        <begin position="404"/>
        <end position="439"/>
    </location>
</feature>
<keyword evidence="2" id="KW-0547">Nucleotide-binding</keyword>
<dbReference type="GO" id="GO:0005737">
    <property type="term" value="C:cytoplasm"/>
    <property type="evidence" value="ECO:0007669"/>
    <property type="project" value="TreeGrafter"/>
</dbReference>
<evidence type="ECO:0000313" key="9">
    <source>
        <dbReference type="EMBL" id="CCG85101.1"/>
    </source>
</evidence>
<dbReference type="PANTHER" id="PTHR13710">
    <property type="entry name" value="DNA HELICASE RECQ FAMILY MEMBER"/>
    <property type="match status" value="1"/>
</dbReference>
<dbReference type="AlphaFoldDB" id="R4XH30"/>
<dbReference type="PROSITE" id="PS51194">
    <property type="entry name" value="HELICASE_CTER"/>
    <property type="match status" value="1"/>
</dbReference>
<dbReference type="GO" id="GO:0005524">
    <property type="term" value="F:ATP binding"/>
    <property type="evidence" value="ECO:0007669"/>
    <property type="project" value="UniProtKB-KW"/>
</dbReference>